<dbReference type="PROSITE" id="PS50297">
    <property type="entry name" value="ANK_REP_REGION"/>
    <property type="match status" value="2"/>
</dbReference>
<sequence length="1249" mass="137604">MEFNKLKGFWKGSPSKFEKSPREENINRVSFNSNNNSNQNKPISQQIEALEEIKPEITAEGYGLRTPYGTHLNLDFVKYCEDLGQNFKGTSSLRKPGQKTTSNNVTQNQQQTHLRLASGQSNESLNSLASEGTFEMGRTQAQAENTLMETRRRLEAFRSFRTKRIKSTENALNAPPMTSYNNGKNGYSSYNIRRGSTSPASSSSGSLTPNSLGGVLSGNQVTPQHLQIVREQMAAALLRLRELEEQVKTIPALQVKISVLQQENKHLLEDLQISESKSSHLNASIPHSSTISSRNSNLSFSSDISLASSQALSSPKSLKSSIASPYLPSHSNVGVGSSNFPKNLPPPPPKRKYKSVAVGDSKSIHKIVCYHKEERNIHSVGISCELLPSRKTSVDFGSIVDSLDIDAAFNIFPLPPKEYFDNWTSTEQLHVLNASIQTISSQCTTISTQTHTRARKSIACGEDTLYEMCDKICETTRRSFQDKAVMVSQSSPETKEQSTSCCGLIYTSDVAIGDVVSTASTSTSTMKIEKVSKATVCTDLIEHKDKASGESQPFLSVDACTATDIVKSFDVLVECDLPLSPPVVHLDKDVMTEQSSGKWCSYSDMKSVSCGEENDTIARYETTSTNTDSLPTADASVETDSVHKQTVSVLANLQRPTCNASVNTLNVDVKHCSTDCTDILTSLKQNFTKTKPVSKVDVASQNESFTANVCCQTEISQIERKKHSASEEIDTYVEKVQSLLEEQQVLLAENYEVFTEDWNEKPSDKISRFVNPFFSSSNKDPEDDDNVEPFKSAAIAASLSLMSSQIKEEHTTSDEDDESCDEDYYLFVRPLPSPDLDLELKSIMKKPGTPSAESKCLRFAEGVKSDDSSTEENSSDDDEEEEKKDNISMDTTMKQRVQHEANITQLTLPKKGVKNNTVEKMAPTYSELFSKTTSERKENPVHVEIHRQTLNIEEGICHLEEKEFSNLSKLGSPCGDKNGKHKDNQTKYIFTTEMLDACDVLERHLRNPKLVEKSQLVFSTAVVQREWFKIAAQSDSARDPLDDFVADLADTSLPVLRKVVNMSDASGNTVLHYAISHGNFSVVESLLGIDELDVNKSNQAGYTAAMLAALCAVKSDAERKVFQLLFSKSDVNVHAKEAGQTALMLAVSHGRLVTAQLLFAAGAEINARDQDGSTALMCAVEHGQLETVKQLLSRNDCDATLADMDGSTALSIAMEAGHREIAILLYAQLNFKPTVPKLENNKVMTVDLS</sequence>
<feature type="compositionally biased region" description="Basic and acidic residues" evidence="6">
    <location>
        <begin position="855"/>
        <end position="867"/>
    </location>
</feature>
<evidence type="ECO:0000256" key="5">
    <source>
        <dbReference type="SAM" id="Coils"/>
    </source>
</evidence>
<evidence type="ECO:0000256" key="2">
    <source>
        <dbReference type="ARBA" id="ARBA00023043"/>
    </source>
</evidence>
<dbReference type="Pfam" id="PF12796">
    <property type="entry name" value="Ank_2"/>
    <property type="match status" value="2"/>
</dbReference>
<keyword evidence="8" id="KW-1185">Reference proteome</keyword>
<comment type="caution">
    <text evidence="7">The sequence shown here is derived from an EMBL/GenBank/DDBJ whole genome shotgun (WGS) entry which is preliminary data.</text>
</comment>
<keyword evidence="3 5" id="KW-0175">Coiled coil</keyword>
<keyword evidence="2 4" id="KW-0040">ANK repeat</keyword>
<feature type="coiled-coil region" evidence="5">
    <location>
        <begin position="226"/>
        <end position="277"/>
    </location>
</feature>
<feature type="repeat" description="ANK" evidence="4">
    <location>
        <begin position="1138"/>
        <end position="1170"/>
    </location>
</feature>
<name>A0ABP0FBS5_CLALP</name>
<evidence type="ECO:0000313" key="7">
    <source>
        <dbReference type="EMBL" id="CAK8676206.1"/>
    </source>
</evidence>
<dbReference type="PANTHER" id="PTHR24168">
    <property type="entry name" value="KN MOTIF AND ANKYRIN REPEAT DOMAIN-CONTAINING"/>
    <property type="match status" value="1"/>
</dbReference>
<feature type="coiled-coil region" evidence="5">
    <location>
        <begin position="715"/>
        <end position="742"/>
    </location>
</feature>
<keyword evidence="1" id="KW-0677">Repeat</keyword>
<proteinExistence type="predicted"/>
<evidence type="ECO:0000256" key="3">
    <source>
        <dbReference type="ARBA" id="ARBA00023054"/>
    </source>
</evidence>
<evidence type="ECO:0008006" key="9">
    <source>
        <dbReference type="Google" id="ProtNLM"/>
    </source>
</evidence>
<feature type="compositionally biased region" description="Low complexity" evidence="6">
    <location>
        <begin position="27"/>
        <end position="41"/>
    </location>
</feature>
<feature type="region of interest" description="Disordered" evidence="6">
    <location>
        <begin position="88"/>
        <end position="122"/>
    </location>
</feature>
<dbReference type="Proteomes" id="UP001642483">
    <property type="component" value="Unassembled WGS sequence"/>
</dbReference>
<gene>
    <name evidence="7" type="ORF">CVLEPA_LOCUS5682</name>
</gene>
<feature type="compositionally biased region" description="Basic and acidic residues" evidence="6">
    <location>
        <begin position="16"/>
        <end position="26"/>
    </location>
</feature>
<evidence type="ECO:0000256" key="6">
    <source>
        <dbReference type="SAM" id="MobiDB-lite"/>
    </source>
</evidence>
<feature type="region of interest" description="Disordered" evidence="6">
    <location>
        <begin position="167"/>
        <end position="218"/>
    </location>
</feature>
<dbReference type="PROSITE" id="PS50088">
    <property type="entry name" value="ANK_REPEAT"/>
    <property type="match status" value="2"/>
</dbReference>
<organism evidence="7 8">
    <name type="scientific">Clavelina lepadiformis</name>
    <name type="common">Light-bulb sea squirt</name>
    <name type="synonym">Ascidia lepadiformis</name>
    <dbReference type="NCBI Taxonomy" id="159417"/>
    <lineage>
        <taxon>Eukaryota</taxon>
        <taxon>Metazoa</taxon>
        <taxon>Chordata</taxon>
        <taxon>Tunicata</taxon>
        <taxon>Ascidiacea</taxon>
        <taxon>Aplousobranchia</taxon>
        <taxon>Clavelinidae</taxon>
        <taxon>Clavelina</taxon>
    </lineage>
</organism>
<dbReference type="InterPro" id="IPR036770">
    <property type="entry name" value="Ankyrin_rpt-contain_sf"/>
</dbReference>
<evidence type="ECO:0000256" key="1">
    <source>
        <dbReference type="ARBA" id="ARBA00022737"/>
    </source>
</evidence>
<protein>
    <recommendedName>
        <fullName evidence="9">KN motif and ankyrin repeat domain-containing protein 1</fullName>
    </recommendedName>
</protein>
<accession>A0ABP0FBS5</accession>
<feature type="repeat" description="ANK" evidence="4">
    <location>
        <begin position="1066"/>
        <end position="1087"/>
    </location>
</feature>
<dbReference type="InterPro" id="IPR002110">
    <property type="entry name" value="Ankyrin_rpt"/>
</dbReference>
<evidence type="ECO:0000256" key="4">
    <source>
        <dbReference type="PROSITE-ProRule" id="PRU00023"/>
    </source>
</evidence>
<feature type="region of interest" description="Disordered" evidence="6">
    <location>
        <begin position="847"/>
        <end position="893"/>
    </location>
</feature>
<evidence type="ECO:0000313" key="8">
    <source>
        <dbReference type="Proteomes" id="UP001642483"/>
    </source>
</evidence>
<dbReference type="EMBL" id="CAWYQH010000024">
    <property type="protein sequence ID" value="CAK8676206.1"/>
    <property type="molecule type" value="Genomic_DNA"/>
</dbReference>
<dbReference type="InterPro" id="IPR021939">
    <property type="entry name" value="KN_motif"/>
</dbReference>
<feature type="compositionally biased region" description="Low complexity" evidence="6">
    <location>
        <begin position="100"/>
        <end position="112"/>
    </location>
</feature>
<dbReference type="SMART" id="SM00248">
    <property type="entry name" value="ANK"/>
    <property type="match status" value="5"/>
</dbReference>
<dbReference type="Gene3D" id="1.25.40.20">
    <property type="entry name" value="Ankyrin repeat-containing domain"/>
    <property type="match status" value="1"/>
</dbReference>
<dbReference type="InterPro" id="IPR047184">
    <property type="entry name" value="KANK1-4"/>
</dbReference>
<dbReference type="PANTHER" id="PTHR24168:SF21">
    <property type="entry name" value="KANK, ISOFORM D"/>
    <property type="match status" value="1"/>
</dbReference>
<reference evidence="7 8" key="1">
    <citation type="submission" date="2024-02" db="EMBL/GenBank/DDBJ databases">
        <authorList>
            <person name="Daric V."/>
            <person name="Darras S."/>
        </authorList>
    </citation>
    <scope>NUCLEOTIDE SEQUENCE [LARGE SCALE GENOMIC DNA]</scope>
</reference>
<feature type="compositionally biased region" description="Low complexity" evidence="6">
    <location>
        <begin position="179"/>
        <end position="214"/>
    </location>
</feature>
<feature type="compositionally biased region" description="Acidic residues" evidence="6">
    <location>
        <begin position="868"/>
        <end position="882"/>
    </location>
</feature>
<dbReference type="Pfam" id="PF12075">
    <property type="entry name" value="KN_motif"/>
    <property type="match status" value="1"/>
</dbReference>
<feature type="region of interest" description="Disordered" evidence="6">
    <location>
        <begin position="335"/>
        <end position="357"/>
    </location>
</feature>
<feature type="region of interest" description="Disordered" evidence="6">
    <location>
        <begin position="13"/>
        <end position="41"/>
    </location>
</feature>
<dbReference type="SUPFAM" id="SSF48403">
    <property type="entry name" value="Ankyrin repeat"/>
    <property type="match status" value="1"/>
</dbReference>